<evidence type="ECO:0000313" key="3">
    <source>
        <dbReference type="Proteomes" id="UP001146120"/>
    </source>
</evidence>
<dbReference type="AlphaFoldDB" id="A0AAV2Z4Z4"/>
<protein>
    <submittedName>
        <fullName evidence="2">Uncharacterized protein</fullName>
    </submittedName>
</protein>
<dbReference type="EMBL" id="DAKRPA010000053">
    <property type="protein sequence ID" value="DBA01134.1"/>
    <property type="molecule type" value="Genomic_DNA"/>
</dbReference>
<feature type="compositionally biased region" description="Low complexity" evidence="1">
    <location>
        <begin position="716"/>
        <end position="728"/>
    </location>
</feature>
<name>A0AAV2Z4Z4_9STRA</name>
<feature type="region of interest" description="Disordered" evidence="1">
    <location>
        <begin position="716"/>
        <end position="740"/>
    </location>
</feature>
<feature type="region of interest" description="Disordered" evidence="1">
    <location>
        <begin position="1"/>
        <end position="22"/>
    </location>
</feature>
<comment type="caution">
    <text evidence="2">The sequence shown here is derived from an EMBL/GenBank/DDBJ whole genome shotgun (WGS) entry which is preliminary data.</text>
</comment>
<sequence length="877" mass="100766">MSLQQHHDIHRASYVSRRRSAASPHTSHAMILHLQEYRDRVQNACKTTYQFPLAPPKKPEPSARASKGYCRAHIMHTNKQFFDPPTSAPVLRFTPVAVKDKVMPKKGEIYINFHQMKARKGEFLYGDHQDRPRVLGDSAVNNGKDHFALGPGQYDMSARPHTTGGGGAAKFSPSDRFHEDFSTDHLGPGHYDCADVLTTTRPVSAVFSQMPRETDMAHVTSPTANIVSSYYYVAPSAFGESKSSRHESTRGMSWSRTPRFRGRQSHQRQQQQQQAPVVNYIERNIQRVVQTNTSQKTKWRQALWNGGGELPVEVPDTTTAFKRRASLFMPEDGLQRAARERVQQAVQGWTTVTMIASFQLRLLEYLHLITLVRRTKEAHERKIKQVVFHEWRKLDDARNRHYCAHLIVRNSLRFRIRLRIARKTLHVHILRMFLNGLSFDVRFAISMRKIKRKIQLIQRWWRHVHLMVRAREEALFHKWLTVENRLRLEYINQMPHLHRIFQPPTPSIVAGGISSAASSTSSSFLASSHNSELQLHKLLNLPDQKRWFTARFVLLGDGSLRGYDPDTNEILVEVKHFRCHYHDVATQQGDDLDGTAAMTMDSVANPSFQGYNTYTSSAWKPFLMVFRQGAFRFILLTSPSQLPTELLSWREKIERLVTPPTPTGPGSHNMHAILDGSFNSSVGELVEVSMQSGILASTSMHHVLLPDGSSANLLASGGSSTASLRGGSPPRSRAQSRLRSIRQRTKTGLSVYEGVLTYHVVDLLKDFPKVPAVVIWQTIRDRLREKRKHFRAEIYRYKLEMYHFHQHQEQVKHIQVLDKFRDFFTLERPKRPHFRSLISNRKMESMIRQVAIAFCTVEQVRLSCPSNPRYLLETPKV</sequence>
<keyword evidence="3" id="KW-1185">Reference proteome</keyword>
<feature type="compositionally biased region" description="Basic and acidic residues" evidence="1">
    <location>
        <begin position="1"/>
        <end position="11"/>
    </location>
</feature>
<dbReference type="Proteomes" id="UP001146120">
    <property type="component" value="Unassembled WGS sequence"/>
</dbReference>
<organism evidence="2 3">
    <name type="scientific">Lagenidium giganteum</name>
    <dbReference type="NCBI Taxonomy" id="4803"/>
    <lineage>
        <taxon>Eukaryota</taxon>
        <taxon>Sar</taxon>
        <taxon>Stramenopiles</taxon>
        <taxon>Oomycota</taxon>
        <taxon>Peronosporomycetes</taxon>
        <taxon>Pythiales</taxon>
        <taxon>Pythiaceae</taxon>
    </lineage>
</organism>
<reference evidence="2" key="1">
    <citation type="submission" date="2022-11" db="EMBL/GenBank/DDBJ databases">
        <authorList>
            <person name="Morgan W.R."/>
            <person name="Tartar A."/>
        </authorList>
    </citation>
    <scope>NUCLEOTIDE SEQUENCE</scope>
    <source>
        <strain evidence="2">ARSEF 373</strain>
    </source>
</reference>
<proteinExistence type="predicted"/>
<feature type="region of interest" description="Disordered" evidence="1">
    <location>
        <begin position="241"/>
        <end position="275"/>
    </location>
</feature>
<evidence type="ECO:0000313" key="2">
    <source>
        <dbReference type="EMBL" id="DBA01134.1"/>
    </source>
</evidence>
<reference evidence="2" key="2">
    <citation type="journal article" date="2023" name="Microbiol Resour">
        <title>Decontamination and Annotation of the Draft Genome Sequence of the Oomycete Lagenidium giganteum ARSEF 373.</title>
        <authorList>
            <person name="Morgan W.R."/>
            <person name="Tartar A."/>
        </authorList>
    </citation>
    <scope>NUCLEOTIDE SEQUENCE</scope>
    <source>
        <strain evidence="2">ARSEF 373</strain>
    </source>
</reference>
<gene>
    <name evidence="2" type="ORF">N0F65_001762</name>
</gene>
<accession>A0AAV2Z4Z4</accession>
<evidence type="ECO:0000256" key="1">
    <source>
        <dbReference type="SAM" id="MobiDB-lite"/>
    </source>
</evidence>